<dbReference type="InterPro" id="IPR011711">
    <property type="entry name" value="GntR_C"/>
</dbReference>
<dbReference type="SUPFAM" id="SSF48008">
    <property type="entry name" value="GntR ligand-binding domain-like"/>
    <property type="match status" value="1"/>
</dbReference>
<name>A0A7C9RB77_9HYPH</name>
<keyword evidence="6" id="KW-1185">Reference proteome</keyword>
<evidence type="ECO:0000259" key="4">
    <source>
        <dbReference type="PROSITE" id="PS50949"/>
    </source>
</evidence>
<gene>
    <name evidence="5" type="ORF">G6N74_27065</name>
</gene>
<evidence type="ECO:0000313" key="5">
    <source>
        <dbReference type="EMBL" id="NGN44722.1"/>
    </source>
</evidence>
<keyword evidence="1" id="KW-0805">Transcription regulation</keyword>
<keyword evidence="2" id="KW-0238">DNA-binding</keyword>
<keyword evidence="3" id="KW-0804">Transcription</keyword>
<dbReference type="GO" id="GO:0003700">
    <property type="term" value="F:DNA-binding transcription factor activity"/>
    <property type="evidence" value="ECO:0007669"/>
    <property type="project" value="InterPro"/>
</dbReference>
<dbReference type="SUPFAM" id="SSF46785">
    <property type="entry name" value="Winged helix' DNA-binding domain"/>
    <property type="match status" value="1"/>
</dbReference>
<evidence type="ECO:0000313" key="6">
    <source>
        <dbReference type="Proteomes" id="UP000481252"/>
    </source>
</evidence>
<dbReference type="Pfam" id="PF07729">
    <property type="entry name" value="FCD"/>
    <property type="match status" value="1"/>
</dbReference>
<dbReference type="GO" id="GO:0003677">
    <property type="term" value="F:DNA binding"/>
    <property type="evidence" value="ECO:0007669"/>
    <property type="project" value="UniProtKB-KW"/>
</dbReference>
<dbReference type="Proteomes" id="UP000481252">
    <property type="component" value="Unassembled WGS sequence"/>
</dbReference>
<accession>A0A7C9RB77</accession>
<dbReference type="EMBL" id="JAAKZG010000018">
    <property type="protein sequence ID" value="NGN44722.1"/>
    <property type="molecule type" value="Genomic_DNA"/>
</dbReference>
<reference evidence="5 6" key="1">
    <citation type="submission" date="2020-02" db="EMBL/GenBank/DDBJ databases">
        <title>Genome sequence of the type strain CGMCC 1.15528 of Mesorhizobium zhangyense.</title>
        <authorList>
            <person name="Gao J."/>
            <person name="Sun J."/>
        </authorList>
    </citation>
    <scope>NUCLEOTIDE SEQUENCE [LARGE SCALE GENOMIC DNA]</scope>
    <source>
        <strain evidence="5 6">CGMCC 1.15528</strain>
    </source>
</reference>
<dbReference type="InterPro" id="IPR000524">
    <property type="entry name" value="Tscrpt_reg_HTH_GntR"/>
</dbReference>
<organism evidence="5 6">
    <name type="scientific">Mesorhizobium zhangyense</name>
    <dbReference type="NCBI Taxonomy" id="1776730"/>
    <lineage>
        <taxon>Bacteria</taxon>
        <taxon>Pseudomonadati</taxon>
        <taxon>Pseudomonadota</taxon>
        <taxon>Alphaproteobacteria</taxon>
        <taxon>Hyphomicrobiales</taxon>
        <taxon>Phyllobacteriaceae</taxon>
        <taxon>Mesorhizobium</taxon>
    </lineage>
</organism>
<dbReference type="InterPro" id="IPR036388">
    <property type="entry name" value="WH-like_DNA-bd_sf"/>
</dbReference>
<feature type="domain" description="HTH gntR-type" evidence="4">
    <location>
        <begin position="28"/>
        <end position="95"/>
    </location>
</feature>
<dbReference type="Gene3D" id="1.10.10.10">
    <property type="entry name" value="Winged helix-like DNA-binding domain superfamily/Winged helix DNA-binding domain"/>
    <property type="match status" value="1"/>
</dbReference>
<dbReference type="SMART" id="SM00345">
    <property type="entry name" value="HTH_GNTR"/>
    <property type="match status" value="1"/>
</dbReference>
<evidence type="ECO:0000256" key="2">
    <source>
        <dbReference type="ARBA" id="ARBA00023125"/>
    </source>
</evidence>
<evidence type="ECO:0000256" key="3">
    <source>
        <dbReference type="ARBA" id="ARBA00023163"/>
    </source>
</evidence>
<evidence type="ECO:0000256" key="1">
    <source>
        <dbReference type="ARBA" id="ARBA00023015"/>
    </source>
</evidence>
<protein>
    <submittedName>
        <fullName evidence="5">GntR family transcriptional regulator</fullName>
    </submittedName>
</protein>
<dbReference type="PROSITE" id="PS50949">
    <property type="entry name" value="HTH_GNTR"/>
    <property type="match status" value="1"/>
</dbReference>
<dbReference type="Gene3D" id="1.20.120.530">
    <property type="entry name" value="GntR ligand-binding domain-like"/>
    <property type="match status" value="1"/>
</dbReference>
<comment type="caution">
    <text evidence="5">The sequence shown here is derived from an EMBL/GenBank/DDBJ whole genome shotgun (WGS) entry which is preliminary data.</text>
</comment>
<dbReference type="Pfam" id="PF00392">
    <property type="entry name" value="GntR"/>
    <property type="match status" value="1"/>
</dbReference>
<dbReference type="InterPro" id="IPR036390">
    <property type="entry name" value="WH_DNA-bd_sf"/>
</dbReference>
<dbReference type="AlphaFoldDB" id="A0A7C9RB77"/>
<sequence>MLRFLIFGAAREARPILSLGFEPVSGRTTVQDGVYQQLRHALMIGSFDPAQTLTIASLAEAFGTSNMPVREALRRLAAENALEISQNGSACVPKVTRARLDDLCRARVAVEGLAAELGAPRLSATDIAALQQITAEQQAIGRNDSIYELISKNQQFHFIIYRASGSEVLFQLIETLWLRFGPYMRLLSNHVAPSMRAGTMEPSGRHTVIIAALKDRDFARARDEVVADIKTTQETLRTLCPDVPEARQVNFATFGKS</sequence>
<dbReference type="PANTHER" id="PTHR43537">
    <property type="entry name" value="TRANSCRIPTIONAL REGULATOR, GNTR FAMILY"/>
    <property type="match status" value="1"/>
</dbReference>
<dbReference type="PANTHER" id="PTHR43537:SF39">
    <property type="entry name" value="HTH-TYPE TRANSCRIPTIONAL REGULATOR MCBR"/>
    <property type="match status" value="1"/>
</dbReference>
<proteinExistence type="predicted"/>
<dbReference type="SMART" id="SM00895">
    <property type="entry name" value="FCD"/>
    <property type="match status" value="1"/>
</dbReference>
<dbReference type="InterPro" id="IPR008920">
    <property type="entry name" value="TF_FadR/GntR_C"/>
</dbReference>